<dbReference type="AlphaFoldDB" id="A0AAJ0FAR5"/>
<comment type="caution">
    <text evidence="3">The sequence shown here is derived from an EMBL/GenBank/DDBJ whole genome shotgun (WGS) entry which is preliminary data.</text>
</comment>
<dbReference type="Proteomes" id="UP001244011">
    <property type="component" value="Unassembled WGS sequence"/>
</dbReference>
<reference evidence="3" key="1">
    <citation type="submission" date="2023-06" db="EMBL/GenBank/DDBJ databases">
        <title>Genome-scale phylogeny and comparative genomics of the fungal order Sordariales.</title>
        <authorList>
            <consortium name="Lawrence Berkeley National Laboratory"/>
            <person name="Hensen N."/>
            <person name="Bonometti L."/>
            <person name="Westerberg I."/>
            <person name="Brannstrom I.O."/>
            <person name="Guillou S."/>
            <person name="Cros-Aarteil S."/>
            <person name="Calhoun S."/>
            <person name="Haridas S."/>
            <person name="Kuo A."/>
            <person name="Mondo S."/>
            <person name="Pangilinan J."/>
            <person name="Riley R."/>
            <person name="Labutti K."/>
            <person name="Andreopoulos B."/>
            <person name="Lipzen A."/>
            <person name="Chen C."/>
            <person name="Yanf M."/>
            <person name="Daum C."/>
            <person name="Ng V."/>
            <person name="Clum A."/>
            <person name="Steindorff A."/>
            <person name="Ohm R."/>
            <person name="Martin F."/>
            <person name="Silar P."/>
            <person name="Natvig D."/>
            <person name="Lalanne C."/>
            <person name="Gautier V."/>
            <person name="Ament-Velasquez S.L."/>
            <person name="Kruys A."/>
            <person name="Hutchinson M.I."/>
            <person name="Powell A.J."/>
            <person name="Barry K."/>
            <person name="Miller A.N."/>
            <person name="Grigoriev I.V."/>
            <person name="Debuchy R."/>
            <person name="Gladieux P."/>
            <person name="Thoren M.H."/>
            <person name="Johannesson H."/>
        </authorList>
    </citation>
    <scope>NUCLEOTIDE SEQUENCE</scope>
    <source>
        <strain evidence="3">8032-3</strain>
    </source>
</reference>
<feature type="region of interest" description="Disordered" evidence="1">
    <location>
        <begin position="57"/>
        <end position="79"/>
    </location>
</feature>
<evidence type="ECO:0000256" key="2">
    <source>
        <dbReference type="SAM" id="Phobius"/>
    </source>
</evidence>
<protein>
    <submittedName>
        <fullName evidence="3">Glycosyltransferase WbsX-domain-containing protein</fullName>
    </submittedName>
</protein>
<dbReference type="RefSeq" id="XP_060277879.1">
    <property type="nucleotide sequence ID" value="XM_060429412.1"/>
</dbReference>
<dbReference type="GeneID" id="85312599"/>
<feature type="transmembrane region" description="Helical" evidence="2">
    <location>
        <begin position="20"/>
        <end position="38"/>
    </location>
</feature>
<feature type="compositionally biased region" description="Low complexity" evidence="1">
    <location>
        <begin position="57"/>
        <end position="71"/>
    </location>
</feature>
<organism evidence="3 4">
    <name type="scientific">Phialemonium atrogriseum</name>
    <dbReference type="NCBI Taxonomy" id="1093897"/>
    <lineage>
        <taxon>Eukaryota</taxon>
        <taxon>Fungi</taxon>
        <taxon>Dikarya</taxon>
        <taxon>Ascomycota</taxon>
        <taxon>Pezizomycotina</taxon>
        <taxon>Sordariomycetes</taxon>
        <taxon>Sordariomycetidae</taxon>
        <taxon>Cephalothecales</taxon>
        <taxon>Cephalothecaceae</taxon>
        <taxon>Phialemonium</taxon>
    </lineage>
</organism>
<keyword evidence="2" id="KW-0812">Transmembrane</keyword>
<keyword evidence="2" id="KW-0472">Membrane</keyword>
<dbReference type="PANTHER" id="PTHR41244:SF1">
    <property type="entry name" value="GLYCOSYLTRANSFERASE"/>
    <property type="match status" value="1"/>
</dbReference>
<dbReference type="PANTHER" id="PTHR41244">
    <property type="entry name" value="RHAMNAN SYNTHESIS F"/>
    <property type="match status" value="1"/>
</dbReference>
<dbReference type="CDD" id="cd11579">
    <property type="entry name" value="Glyco_tran_WbsX"/>
    <property type="match status" value="1"/>
</dbReference>
<dbReference type="Pfam" id="PF14307">
    <property type="entry name" value="Glyco_tran_WbsX"/>
    <property type="match status" value="2"/>
</dbReference>
<name>A0AAJ0FAR5_9PEZI</name>
<dbReference type="EMBL" id="MU839057">
    <property type="protein sequence ID" value="KAK1761666.1"/>
    <property type="molecule type" value="Genomic_DNA"/>
</dbReference>
<evidence type="ECO:0000313" key="4">
    <source>
        <dbReference type="Proteomes" id="UP001244011"/>
    </source>
</evidence>
<dbReference type="InterPro" id="IPR032719">
    <property type="entry name" value="WbsX"/>
</dbReference>
<sequence length="768" mass="86231">MCFQAIVQLIHSLRGWRLNLVILLSVFWALGFLHQHLWSLERSLALVEYGSPSSSPSTAAAAPKPAAPESSVAHEPETPASNGYSIKPIAYVFPQFHPIPENDEFWGTNFTEWVSVKKVTHNPHGLETLRPTEEVGYYNLLDYSTRARYAKLIRDSGFYGIAYHHYWFGRPVMAKVLEAILHDGQPDVPFMLNWANEAWTKRWDGNDGSGILLAQEYGGITDWRVHFDWMVPFFRHPNYIRSGGKVQMMVYKPEAMGHMGKLMFAAWRKWAVEEGLGGLDVIETRLEPDNPNSRGPADAINEFGFRSGGGQDSTLWVGTNRLSRVYHRGARVTWDNTPRHATDGGSSADVFAHPYLWKLSMIELMQRIKLEPNPRGEENFLFVNALNEWAEGNVLEPSLQWGDKYSRAFREAVDVAETLPWADDLIEAGEALEKEIKSGAEEVDVCVIVRAFATKLRWQHPFDLPRMLHSLRAQSNKRWRAVVVPAVTSVDRMALKMHGLDTFDPRIFLADIPGEVLDDPGSNHHSDGMDATDWAIANLDKISPGCASAAYMLVTTSSGAYEPATFDLAVRGTSDIIGFSFTSPETAAAAEAEAGSRIAWDQRCARLVDDGTTPLCRLMGPTSDLRDLGAAFINLERWRREGHKLAGSQPDSTGFLRRLAERPGGEAWRWITPPASSSSVSGNSNGGCGGLVHGWTYAACIRTGRFWLDIPNFEENEKRHTAGCHSLSSITTDFDWDIKRWDMERFHEDPFCLRMSRDQYEKAVKKVE</sequence>
<keyword evidence="2" id="KW-1133">Transmembrane helix</keyword>
<evidence type="ECO:0000313" key="3">
    <source>
        <dbReference type="EMBL" id="KAK1761666.1"/>
    </source>
</evidence>
<gene>
    <name evidence="3" type="ORF">QBC33DRAFT_553461</name>
</gene>
<keyword evidence="4" id="KW-1185">Reference proteome</keyword>
<dbReference type="Gene3D" id="3.20.20.80">
    <property type="entry name" value="Glycosidases"/>
    <property type="match status" value="1"/>
</dbReference>
<proteinExistence type="predicted"/>
<accession>A0AAJ0FAR5</accession>
<evidence type="ECO:0000256" key="1">
    <source>
        <dbReference type="SAM" id="MobiDB-lite"/>
    </source>
</evidence>